<reference evidence="2 3" key="1">
    <citation type="journal article" date="2015" name="Appl. Environ. Microbiol.">
        <title>The Geoglobus acetivorans genome: Fe(III) reduction, acetate utilization, autotrophic growth, and degradation of aromatic compounds in a hyperthermophilic archaeon.</title>
        <authorList>
            <person name="Mardanov A.V."/>
            <person name="Slododkina G.B."/>
            <person name="Slobodkin A.I."/>
            <person name="Beletsky A.V."/>
            <person name="Gavrilov S.N."/>
            <person name="Kublanov I.V."/>
            <person name="Bonch-Osmolovskaya E.A."/>
            <person name="Skryabin K.G."/>
            <person name="Ravin N.V."/>
        </authorList>
    </citation>
    <scope>NUCLEOTIDE SEQUENCE [LARGE SCALE GENOMIC DNA]</scope>
    <source>
        <strain evidence="2 3">SBH6</strain>
    </source>
</reference>
<evidence type="ECO:0000313" key="3">
    <source>
        <dbReference type="Proteomes" id="UP000030624"/>
    </source>
</evidence>
<dbReference type="HOGENOM" id="CLU_896027_0_0_2"/>
<keyword evidence="1" id="KW-1133">Transmembrane helix</keyword>
<dbReference type="KEGG" id="gac:GACE_1014"/>
<dbReference type="AlphaFoldDB" id="A0A0A7GDE7"/>
<protein>
    <submittedName>
        <fullName evidence="2">Putative membrane protein</fullName>
    </submittedName>
</protein>
<dbReference type="STRING" id="565033.GACE_1014"/>
<proteinExistence type="predicted"/>
<organism evidence="2 3">
    <name type="scientific">Geoglobus acetivorans</name>
    <dbReference type="NCBI Taxonomy" id="565033"/>
    <lineage>
        <taxon>Archaea</taxon>
        <taxon>Methanobacteriati</taxon>
        <taxon>Methanobacteriota</taxon>
        <taxon>Archaeoglobi</taxon>
        <taxon>Archaeoglobales</taxon>
        <taxon>Archaeoglobaceae</taxon>
        <taxon>Geoglobus</taxon>
    </lineage>
</organism>
<accession>A0A0A7GDE7</accession>
<evidence type="ECO:0000256" key="1">
    <source>
        <dbReference type="SAM" id="Phobius"/>
    </source>
</evidence>
<sequence>MEDIRAELEQRVAEESRINAVARWIYRHSRAVFSFIAVLFTFSVFFLFNPEYTAQGLGAFGELLGQLHAELAEKRFSVYQLAALMVFLAFMTLMVIESARARTIRIISARNPEHELYVRVKPLIGVKLPFVPERRKIKPMIVETEYGYIVYPSKSLLNAQWNGEKHFIPKHAKLSFGNVWVVAAKLPDRPSWVEKIETAKGTVDVDFYQWEFDPLGNLLAERAQKEIETLRNTLETIEKQLEQGWKLASKIATEPEEFFDRIKEKERRRTVEIIDVVGSTVFKEITQTIRQAYRYAQATQKREKEAEDFT</sequence>
<dbReference type="eggNOG" id="ENOG502N55U">
    <property type="taxonomic scope" value="Archaea"/>
</dbReference>
<dbReference type="RefSeq" id="WP_048091697.1">
    <property type="nucleotide sequence ID" value="NZ_CP009552.1"/>
</dbReference>
<dbReference type="Proteomes" id="UP000030624">
    <property type="component" value="Chromosome"/>
</dbReference>
<evidence type="ECO:0000313" key="2">
    <source>
        <dbReference type="EMBL" id="AIY90059.1"/>
    </source>
</evidence>
<name>A0A0A7GDE7_GEOAI</name>
<dbReference type="GeneID" id="24797601"/>
<keyword evidence="1" id="KW-0812">Transmembrane</keyword>
<feature type="transmembrane region" description="Helical" evidence="1">
    <location>
        <begin position="76"/>
        <end position="96"/>
    </location>
</feature>
<feature type="transmembrane region" description="Helical" evidence="1">
    <location>
        <begin position="31"/>
        <end position="48"/>
    </location>
</feature>
<dbReference type="EMBL" id="CP009552">
    <property type="protein sequence ID" value="AIY90059.1"/>
    <property type="molecule type" value="Genomic_DNA"/>
</dbReference>
<keyword evidence="1" id="KW-0472">Membrane</keyword>
<gene>
    <name evidence="2" type="ORF">GACE_1014</name>
</gene>